<gene>
    <name evidence="5" type="ORF">KFL_000930130</name>
</gene>
<dbReference type="AlphaFoldDB" id="A0A1Y1HZA6"/>
<feature type="repeat" description="RCC1" evidence="2">
    <location>
        <begin position="240"/>
        <end position="291"/>
    </location>
</feature>
<dbReference type="EMBL" id="DF237042">
    <property type="protein sequence ID" value="GAQ81867.1"/>
    <property type="molecule type" value="Genomic_DNA"/>
</dbReference>
<feature type="region of interest" description="Disordered" evidence="3">
    <location>
        <begin position="457"/>
        <end position="666"/>
    </location>
</feature>
<evidence type="ECO:0000259" key="4">
    <source>
        <dbReference type="Pfam" id="PF25390"/>
    </source>
</evidence>
<feature type="compositionally biased region" description="Basic and acidic residues" evidence="3">
    <location>
        <begin position="407"/>
        <end position="417"/>
    </location>
</feature>
<dbReference type="OrthoDB" id="61110at2759"/>
<feature type="repeat" description="RCC1" evidence="2">
    <location>
        <begin position="292"/>
        <end position="344"/>
    </location>
</feature>
<evidence type="ECO:0000313" key="6">
    <source>
        <dbReference type="Proteomes" id="UP000054558"/>
    </source>
</evidence>
<dbReference type="InterPro" id="IPR009091">
    <property type="entry name" value="RCC1/BLIP-II"/>
</dbReference>
<evidence type="ECO:0000256" key="1">
    <source>
        <dbReference type="ARBA" id="ARBA00022737"/>
    </source>
</evidence>
<evidence type="ECO:0000256" key="3">
    <source>
        <dbReference type="SAM" id="MobiDB-lite"/>
    </source>
</evidence>
<dbReference type="Gene3D" id="2.130.10.30">
    <property type="entry name" value="Regulator of chromosome condensation 1/beta-lactamase-inhibitor protein II"/>
    <property type="match status" value="2"/>
</dbReference>
<dbReference type="InterPro" id="IPR000408">
    <property type="entry name" value="Reg_chr_condens"/>
</dbReference>
<dbReference type="PROSITE" id="PS50012">
    <property type="entry name" value="RCC1_3"/>
    <property type="match status" value="7"/>
</dbReference>
<feature type="domain" description="RCC1-like" evidence="4">
    <location>
        <begin position="31"/>
        <end position="373"/>
    </location>
</feature>
<dbReference type="SUPFAM" id="SSF50985">
    <property type="entry name" value="RCC1/BLIP-II"/>
    <property type="match status" value="1"/>
</dbReference>
<protein>
    <recommendedName>
        <fullName evidence="4">RCC1-like domain-containing protein</fullName>
    </recommendedName>
</protein>
<dbReference type="STRING" id="105231.A0A1Y1HZA6"/>
<evidence type="ECO:0000256" key="2">
    <source>
        <dbReference type="PROSITE-ProRule" id="PRU00235"/>
    </source>
</evidence>
<accession>A0A1Y1HZA6</accession>
<sequence length="716" mass="75129">MGVLELRANGGVAPEIAGTSTQEQGMEAPKAFAWGVGEDGQLGQGTLEDEHWPTPVSPLDGLELEQLVAGSRNSLAITKQGRVYTWGWNQRGTLGFAGENKAESEPQELTGLAGKKIVQATIGGWHCLAVDDTGQAYCWGGNEYGQCGLPVEKLYVGSRFVKKDIAPPRPCAAGLKVRTVSAGGMHSLILTMEGEVWTWGQPLVATGYFDVWKPHKVIGVPHAVSAVAGAFHNLALTSAGEVLAWGNGGYGQLGQGDTHNRPNPSVVQGLKGLRICQLAAGGWHSAALTEDGQLYMWGRGEHGRLGLGTDNKDKLQPMRVEPLAGEHVRHVSCGGSHSAALTKDGRLYVMGRGEFGRLGHGSTKTSNRPVLVTVGPGPRSADNSPDARRVSFSRVAFDGTNSDSESETPRRPDDEAAVRPSVNGESVNRDGSWGVVGVTCGGRHTLALAQPGWPKSMFEGPLQGAQKAGEAWAVEEGKEGEEGKGPAESRGEGAEADGEGEPAGLAPDTESVAVDSDAPLTGDGVHSAPQERHVDQKTPGSAPLLQEADGRGTHTSQPVNVPGRTAHPASASNEITQSAPEGSGGIPREDEAAGPKPETCAPASTVRTQTPHREHRQSPMRGAGGAAHHGHRTSFLSDDEDGDHDVDDVSSLGSQPGDRSSPLSILETHDVPGCLEAWVCNRQRGQWPEEVGIKGKQLKEDLKLAGIIPEDVSDAG</sequence>
<dbReference type="Pfam" id="PF25390">
    <property type="entry name" value="WD40_RLD"/>
    <property type="match status" value="1"/>
</dbReference>
<feature type="compositionally biased region" description="Polar residues" evidence="3">
    <location>
        <begin position="570"/>
        <end position="580"/>
    </location>
</feature>
<organism evidence="5 6">
    <name type="scientific">Klebsormidium nitens</name>
    <name type="common">Green alga</name>
    <name type="synonym">Ulothrix nitens</name>
    <dbReference type="NCBI Taxonomy" id="105231"/>
    <lineage>
        <taxon>Eukaryota</taxon>
        <taxon>Viridiplantae</taxon>
        <taxon>Streptophyta</taxon>
        <taxon>Klebsormidiophyceae</taxon>
        <taxon>Klebsormidiales</taxon>
        <taxon>Klebsormidiaceae</taxon>
        <taxon>Klebsormidium</taxon>
    </lineage>
</organism>
<feature type="repeat" description="RCC1" evidence="2">
    <location>
        <begin position="345"/>
        <end position="451"/>
    </location>
</feature>
<dbReference type="InterPro" id="IPR051709">
    <property type="entry name" value="Ub-ligase/GTPase-reg"/>
</dbReference>
<dbReference type="Proteomes" id="UP000054558">
    <property type="component" value="Unassembled WGS sequence"/>
</dbReference>
<keyword evidence="6" id="KW-1185">Reference proteome</keyword>
<feature type="repeat" description="RCC1" evidence="2">
    <location>
        <begin position="81"/>
        <end position="133"/>
    </location>
</feature>
<reference evidence="5 6" key="1">
    <citation type="journal article" date="2014" name="Nat. Commun.">
        <title>Klebsormidium flaccidum genome reveals primary factors for plant terrestrial adaptation.</title>
        <authorList>
            <person name="Hori K."/>
            <person name="Maruyama F."/>
            <person name="Fujisawa T."/>
            <person name="Togashi T."/>
            <person name="Yamamoto N."/>
            <person name="Seo M."/>
            <person name="Sato S."/>
            <person name="Yamada T."/>
            <person name="Mori H."/>
            <person name="Tajima N."/>
            <person name="Moriyama T."/>
            <person name="Ikeuchi M."/>
            <person name="Watanabe M."/>
            <person name="Wada H."/>
            <person name="Kobayashi K."/>
            <person name="Saito M."/>
            <person name="Masuda T."/>
            <person name="Sasaki-Sekimoto Y."/>
            <person name="Mashiguchi K."/>
            <person name="Awai K."/>
            <person name="Shimojima M."/>
            <person name="Masuda S."/>
            <person name="Iwai M."/>
            <person name="Nobusawa T."/>
            <person name="Narise T."/>
            <person name="Kondo S."/>
            <person name="Saito H."/>
            <person name="Sato R."/>
            <person name="Murakawa M."/>
            <person name="Ihara Y."/>
            <person name="Oshima-Yamada Y."/>
            <person name="Ohtaka K."/>
            <person name="Satoh M."/>
            <person name="Sonobe K."/>
            <person name="Ishii M."/>
            <person name="Ohtani R."/>
            <person name="Kanamori-Sato M."/>
            <person name="Honoki R."/>
            <person name="Miyazaki D."/>
            <person name="Mochizuki H."/>
            <person name="Umetsu J."/>
            <person name="Higashi K."/>
            <person name="Shibata D."/>
            <person name="Kamiya Y."/>
            <person name="Sato N."/>
            <person name="Nakamura Y."/>
            <person name="Tabata S."/>
            <person name="Ida S."/>
            <person name="Kurokawa K."/>
            <person name="Ohta H."/>
        </authorList>
    </citation>
    <scope>NUCLEOTIDE SEQUENCE [LARGE SCALE GENOMIC DNA]</scope>
    <source>
        <strain evidence="5 6">NIES-2285</strain>
    </source>
</reference>
<dbReference type="OMA" id="FRVSICI"/>
<name>A0A1Y1HZA6_KLENI</name>
<feature type="compositionally biased region" description="Basic and acidic residues" evidence="3">
    <location>
        <begin position="475"/>
        <end position="493"/>
    </location>
</feature>
<feature type="repeat" description="RCC1" evidence="2">
    <location>
        <begin position="134"/>
        <end position="193"/>
    </location>
</feature>
<proteinExistence type="predicted"/>
<dbReference type="PROSITE" id="PS00626">
    <property type="entry name" value="RCC1_2"/>
    <property type="match status" value="3"/>
</dbReference>
<feature type="repeat" description="RCC1" evidence="2">
    <location>
        <begin position="29"/>
        <end position="80"/>
    </location>
</feature>
<dbReference type="PRINTS" id="PR00633">
    <property type="entry name" value="RCCNDNSATION"/>
</dbReference>
<feature type="compositionally biased region" description="Acidic residues" evidence="3">
    <location>
        <begin position="637"/>
        <end position="648"/>
    </location>
</feature>
<feature type="repeat" description="RCC1" evidence="2">
    <location>
        <begin position="194"/>
        <end position="239"/>
    </location>
</feature>
<dbReference type="PANTHER" id="PTHR45622">
    <property type="entry name" value="UBIQUITIN-PROTEIN LIGASE E3A-RELATED"/>
    <property type="match status" value="1"/>
</dbReference>
<keyword evidence="1" id="KW-0677">Repeat</keyword>
<dbReference type="InterPro" id="IPR058923">
    <property type="entry name" value="RCC1-like_dom"/>
</dbReference>
<feature type="region of interest" description="Disordered" evidence="3">
    <location>
        <begin position="357"/>
        <end position="432"/>
    </location>
</feature>
<dbReference type="PANTHER" id="PTHR45622:SF58">
    <property type="entry name" value="REGULATOR OF CHROMOSOME CONDENSATION DOMAIN-CONTAINING PROTEIN"/>
    <property type="match status" value="1"/>
</dbReference>
<evidence type="ECO:0000313" key="5">
    <source>
        <dbReference type="EMBL" id="GAQ81867.1"/>
    </source>
</evidence>